<dbReference type="SMART" id="SM00448">
    <property type="entry name" value="REC"/>
    <property type="match status" value="2"/>
</dbReference>
<keyword evidence="4" id="KW-0418">Kinase</keyword>
<comment type="catalytic activity">
    <reaction evidence="1">
        <text>ATP + protein L-histidine = ADP + protein N-phospho-L-histidine.</text>
        <dbReference type="EC" id="2.7.13.3"/>
    </reaction>
</comment>
<evidence type="ECO:0000256" key="7">
    <source>
        <dbReference type="SAM" id="MobiDB-lite"/>
    </source>
</evidence>
<feature type="modified residue" description="4-aspartylphosphate" evidence="6">
    <location>
        <position position="57"/>
    </location>
</feature>
<dbReference type="SUPFAM" id="SSF55874">
    <property type="entry name" value="ATPase domain of HSP90 chaperone/DNA topoisomerase II/histidine kinase"/>
    <property type="match status" value="1"/>
</dbReference>
<dbReference type="EMBL" id="JTJC03000017">
    <property type="protein sequence ID" value="NHC38317.1"/>
    <property type="molecule type" value="Genomic_DNA"/>
</dbReference>
<dbReference type="InterPro" id="IPR011006">
    <property type="entry name" value="CheY-like_superfamily"/>
</dbReference>
<feature type="domain" description="Histidine kinase" evidence="8">
    <location>
        <begin position="171"/>
        <end position="439"/>
    </location>
</feature>
<dbReference type="PROSITE" id="PS50109">
    <property type="entry name" value="HIS_KIN"/>
    <property type="match status" value="1"/>
</dbReference>
<dbReference type="InterPro" id="IPR003661">
    <property type="entry name" value="HisK_dim/P_dom"/>
</dbReference>
<evidence type="ECO:0000256" key="1">
    <source>
        <dbReference type="ARBA" id="ARBA00000085"/>
    </source>
</evidence>
<dbReference type="Gene3D" id="3.40.50.2300">
    <property type="match status" value="2"/>
</dbReference>
<dbReference type="Gene3D" id="3.30.565.10">
    <property type="entry name" value="Histidine kinase-like ATPase, C-terminal domain"/>
    <property type="match status" value="1"/>
</dbReference>
<dbReference type="Pfam" id="PF02518">
    <property type="entry name" value="HATPase_c"/>
    <property type="match status" value="2"/>
</dbReference>
<dbReference type="Gene3D" id="1.10.287.130">
    <property type="match status" value="1"/>
</dbReference>
<dbReference type="Proteomes" id="UP000031532">
    <property type="component" value="Unassembled WGS sequence"/>
</dbReference>
<dbReference type="GO" id="GO:0000155">
    <property type="term" value="F:phosphorelay sensor kinase activity"/>
    <property type="evidence" value="ECO:0007669"/>
    <property type="project" value="InterPro"/>
</dbReference>
<dbReference type="SMART" id="SM00388">
    <property type="entry name" value="HisKA"/>
    <property type="match status" value="1"/>
</dbReference>
<dbReference type="InterPro" id="IPR036890">
    <property type="entry name" value="HATPase_C_sf"/>
</dbReference>
<dbReference type="OrthoDB" id="9790669at2"/>
<evidence type="ECO:0000256" key="2">
    <source>
        <dbReference type="ARBA" id="ARBA00012438"/>
    </source>
</evidence>
<dbReference type="InterPro" id="IPR001789">
    <property type="entry name" value="Sig_transdc_resp-reg_receiver"/>
</dbReference>
<dbReference type="SUPFAM" id="SSF47384">
    <property type="entry name" value="Homodimeric domain of signal transducing histidine kinase"/>
    <property type="match status" value="1"/>
</dbReference>
<dbReference type="SUPFAM" id="SSF52172">
    <property type="entry name" value="CheY-like"/>
    <property type="match status" value="2"/>
</dbReference>
<feature type="region of interest" description="Disordered" evidence="7">
    <location>
        <begin position="309"/>
        <end position="344"/>
    </location>
</feature>
<keyword evidence="5" id="KW-0902">Two-component regulatory system</keyword>
<dbReference type="PRINTS" id="PR00344">
    <property type="entry name" value="BCTRLSENSOR"/>
</dbReference>
<evidence type="ECO:0000259" key="8">
    <source>
        <dbReference type="PROSITE" id="PS50109"/>
    </source>
</evidence>
<comment type="caution">
    <text evidence="10">The sequence shown here is derived from an EMBL/GenBank/DDBJ whole genome shotgun (WGS) entry which is preliminary data.</text>
</comment>
<proteinExistence type="predicted"/>
<dbReference type="InterPro" id="IPR036097">
    <property type="entry name" value="HisK_dim/P_sf"/>
</dbReference>
<dbReference type="InterPro" id="IPR003594">
    <property type="entry name" value="HATPase_dom"/>
</dbReference>
<evidence type="ECO:0000259" key="9">
    <source>
        <dbReference type="PROSITE" id="PS50110"/>
    </source>
</evidence>
<dbReference type="Pfam" id="PF00072">
    <property type="entry name" value="Response_reg"/>
    <property type="match status" value="2"/>
</dbReference>
<dbReference type="PANTHER" id="PTHR43547">
    <property type="entry name" value="TWO-COMPONENT HISTIDINE KINASE"/>
    <property type="match status" value="1"/>
</dbReference>
<dbReference type="PANTHER" id="PTHR43547:SF2">
    <property type="entry name" value="HYBRID SIGNAL TRANSDUCTION HISTIDINE KINASE C"/>
    <property type="match status" value="1"/>
</dbReference>
<protein>
    <recommendedName>
        <fullName evidence="2">histidine kinase</fullName>
        <ecNumber evidence="2">2.7.13.3</ecNumber>
    </recommendedName>
</protein>
<dbReference type="CDD" id="cd17580">
    <property type="entry name" value="REC_2_DhkD-like"/>
    <property type="match status" value="1"/>
</dbReference>
<dbReference type="RefSeq" id="WP_039713591.1">
    <property type="nucleotide sequence ID" value="NZ_JTJC03000017.1"/>
</dbReference>
<sequence>MKSEPKINVLLVDDYPENLVALEATLKSLGQNLVKAYSGKQALKCLLEQDFAVILLDVQMPEMDGFETASLIRQRERSRHTPIIFLTAISDSDDLKSKGYALGAVDYLLKPIDPIILTSKVAVFVELFKKNLEVQRQAAQLVAKNLEIFQAQAARQQAEAANLMKDEFLAVVSHELRSPLNSILGWSQLMQMRKFDEAKLCQALKIIERNAKSQAQLIDDILDMSRLMRGKVQLSIQPVNAIATIELLLESIRPQLEEKSLQLRTQLDPAVQTIAADPTRLRQIIWNLLSNAIKFTPEKGQIEIRLTQESKEQGAGERELRELRERRELGETRSRGEGRLGAEEQRTNLIPNSEFRIPNSNYAQIQIIDTGIGIRPEFLPQIFDRFRQADSSITRAFGGLGLGLAIVRQLVILHGGTIEAHSEGEGKGTTFTVWLPLANSPATATSPATTTPNPLDVTENNEFDSNSLLNGVNVLVVEDNNDSRDLIQFALEQAGATVTTVSSAADAIAYLERDRPDVLISDIAMPETDGYQFIQQLRASEQQEDRHIPAIALTAHAKPEDRSRSLAAGFQQHITKPVESTALIAAVAELIKQSVISYQ</sequence>
<keyword evidence="11" id="KW-1185">Reference proteome</keyword>
<dbReference type="AlphaFoldDB" id="A0A9X5EAN7"/>
<organism evidence="10 11">
    <name type="scientific">Scytonema millei VB511283</name>
    <dbReference type="NCBI Taxonomy" id="1245923"/>
    <lineage>
        <taxon>Bacteria</taxon>
        <taxon>Bacillati</taxon>
        <taxon>Cyanobacteriota</taxon>
        <taxon>Cyanophyceae</taxon>
        <taxon>Nostocales</taxon>
        <taxon>Scytonemataceae</taxon>
        <taxon>Scytonema</taxon>
    </lineage>
</organism>
<evidence type="ECO:0000256" key="3">
    <source>
        <dbReference type="ARBA" id="ARBA00022553"/>
    </source>
</evidence>
<gene>
    <name evidence="10" type="ORF">QH73_0027460</name>
</gene>
<dbReference type="SMART" id="SM00387">
    <property type="entry name" value="HATPase_c"/>
    <property type="match status" value="1"/>
</dbReference>
<dbReference type="Pfam" id="PF00512">
    <property type="entry name" value="HisKA"/>
    <property type="match status" value="1"/>
</dbReference>
<dbReference type="PROSITE" id="PS50110">
    <property type="entry name" value="RESPONSE_REGULATORY"/>
    <property type="match status" value="2"/>
</dbReference>
<evidence type="ECO:0000313" key="10">
    <source>
        <dbReference type="EMBL" id="NHC38317.1"/>
    </source>
</evidence>
<evidence type="ECO:0000256" key="6">
    <source>
        <dbReference type="PROSITE-ProRule" id="PRU00169"/>
    </source>
</evidence>
<dbReference type="InterPro" id="IPR005467">
    <property type="entry name" value="His_kinase_dom"/>
</dbReference>
<dbReference type="CDD" id="cd00082">
    <property type="entry name" value="HisKA"/>
    <property type="match status" value="1"/>
</dbReference>
<dbReference type="CDD" id="cd16922">
    <property type="entry name" value="HATPase_EvgS-ArcB-TorS-like"/>
    <property type="match status" value="1"/>
</dbReference>
<keyword evidence="3 6" id="KW-0597">Phosphoprotein</keyword>
<feature type="domain" description="Response regulatory" evidence="9">
    <location>
        <begin position="473"/>
        <end position="591"/>
    </location>
</feature>
<evidence type="ECO:0000256" key="5">
    <source>
        <dbReference type="ARBA" id="ARBA00023012"/>
    </source>
</evidence>
<keyword evidence="4" id="KW-0808">Transferase</keyword>
<name>A0A9X5EAN7_9CYAN</name>
<reference evidence="10 11" key="1">
    <citation type="journal article" date="2015" name="Genome Announc.">
        <title>Draft Genome Sequence of the Terrestrial Cyanobacterium Scytonema millei VB511283, Isolated from Eastern India.</title>
        <authorList>
            <person name="Sen D."/>
            <person name="Chandrababunaidu M.M."/>
            <person name="Singh D."/>
            <person name="Sanghi N."/>
            <person name="Ghorai A."/>
            <person name="Mishra G.P."/>
            <person name="Madduluri M."/>
            <person name="Adhikary S.P."/>
            <person name="Tripathy S."/>
        </authorList>
    </citation>
    <scope>NUCLEOTIDE SEQUENCE [LARGE SCALE GENOMIC DNA]</scope>
    <source>
        <strain evidence="10 11">VB511283</strain>
    </source>
</reference>
<accession>A0A9X5EAN7</accession>
<feature type="domain" description="Response regulatory" evidence="9">
    <location>
        <begin position="8"/>
        <end position="125"/>
    </location>
</feature>
<evidence type="ECO:0000313" key="11">
    <source>
        <dbReference type="Proteomes" id="UP000031532"/>
    </source>
</evidence>
<dbReference type="InterPro" id="IPR004358">
    <property type="entry name" value="Sig_transdc_His_kin-like_C"/>
</dbReference>
<evidence type="ECO:0000256" key="4">
    <source>
        <dbReference type="ARBA" id="ARBA00022777"/>
    </source>
</evidence>
<feature type="modified residue" description="4-aspartylphosphate" evidence="6">
    <location>
        <position position="522"/>
    </location>
</feature>
<dbReference type="EC" id="2.7.13.3" evidence="2"/>